<dbReference type="Gene3D" id="3.40.30.10">
    <property type="entry name" value="Glutaredoxin"/>
    <property type="match status" value="1"/>
</dbReference>
<keyword evidence="3" id="KW-1185">Reference proteome</keyword>
<organism evidence="2 3">
    <name type="scientific">Novosphingobium album</name>
    <name type="common">ex Hu et al. 2023</name>
    <dbReference type="NCBI Taxonomy" id="2930093"/>
    <lineage>
        <taxon>Bacteria</taxon>
        <taxon>Pseudomonadati</taxon>
        <taxon>Pseudomonadota</taxon>
        <taxon>Alphaproteobacteria</taxon>
        <taxon>Sphingomonadales</taxon>
        <taxon>Sphingomonadaceae</taxon>
        <taxon>Novosphingobium</taxon>
    </lineage>
</organism>
<evidence type="ECO:0000313" key="2">
    <source>
        <dbReference type="EMBL" id="MCJ2177795.1"/>
    </source>
</evidence>
<accession>A0ABT0AYS5</accession>
<dbReference type="RefSeq" id="WP_243991193.1">
    <property type="nucleotide sequence ID" value="NZ_JALHLE010000005.1"/>
</dbReference>
<dbReference type="CDD" id="cd03057">
    <property type="entry name" value="GST_N_Beta"/>
    <property type="match status" value="1"/>
</dbReference>
<dbReference type="SUPFAM" id="SSF52833">
    <property type="entry name" value="Thioredoxin-like"/>
    <property type="match status" value="1"/>
</dbReference>
<proteinExistence type="predicted"/>
<name>A0ABT0AYS5_9SPHN</name>
<dbReference type="PANTHER" id="PTHR44051">
    <property type="entry name" value="GLUTATHIONE S-TRANSFERASE-RELATED"/>
    <property type="match status" value="1"/>
</dbReference>
<gene>
    <name evidence="2" type="ORF">MTR64_04415</name>
</gene>
<evidence type="ECO:0000259" key="1">
    <source>
        <dbReference type="PROSITE" id="PS50404"/>
    </source>
</evidence>
<sequence length="218" mass="24301">MANMCLYMAPGSCSTAANILLEEVEEVFEVAVINIPAGENRKPEYLAINPRGTIPSLRLRDGSVLTDLISIAEWLGRNCRRGRYWPADPALQDRARKIMRHVTENVHGLGFARIFVPEAYSCDLEEAAQAMAEGRRIASHALNEAAAMLDEEGYALGAFSVADPILFYVEFWADMTDVPLPPRLLKHYQLMLGRDAVYRVLREEGYDPGRLGKTTESA</sequence>
<dbReference type="InterPro" id="IPR004045">
    <property type="entry name" value="Glutathione_S-Trfase_N"/>
</dbReference>
<comment type="caution">
    <text evidence="2">The sequence shown here is derived from an EMBL/GenBank/DDBJ whole genome shotgun (WGS) entry which is preliminary data.</text>
</comment>
<dbReference type="PANTHER" id="PTHR44051:SF8">
    <property type="entry name" value="GLUTATHIONE S-TRANSFERASE GSTA"/>
    <property type="match status" value="1"/>
</dbReference>
<dbReference type="SUPFAM" id="SSF47616">
    <property type="entry name" value="GST C-terminal domain-like"/>
    <property type="match status" value="1"/>
</dbReference>
<dbReference type="Gene3D" id="1.20.1050.10">
    <property type="match status" value="1"/>
</dbReference>
<feature type="domain" description="GST N-terminal" evidence="1">
    <location>
        <begin position="1"/>
        <end position="83"/>
    </location>
</feature>
<protein>
    <submittedName>
        <fullName evidence="2">Glutathione S-transferase</fullName>
    </submittedName>
</protein>
<dbReference type="Proteomes" id="UP001162880">
    <property type="component" value="Unassembled WGS sequence"/>
</dbReference>
<dbReference type="EMBL" id="JALHLE010000005">
    <property type="protein sequence ID" value="MCJ2177795.1"/>
    <property type="molecule type" value="Genomic_DNA"/>
</dbReference>
<evidence type="ECO:0000313" key="3">
    <source>
        <dbReference type="Proteomes" id="UP001162880"/>
    </source>
</evidence>
<dbReference type="PROSITE" id="PS50404">
    <property type="entry name" value="GST_NTER"/>
    <property type="match status" value="1"/>
</dbReference>
<dbReference type="Pfam" id="PF13409">
    <property type="entry name" value="GST_N_2"/>
    <property type="match status" value="1"/>
</dbReference>
<dbReference type="InterPro" id="IPR036282">
    <property type="entry name" value="Glutathione-S-Trfase_C_sf"/>
</dbReference>
<reference evidence="2" key="1">
    <citation type="submission" date="2022-03" db="EMBL/GenBank/DDBJ databases">
        <title>Identification of a novel bacterium isolated from mangrove sediments.</title>
        <authorList>
            <person name="Pan X."/>
        </authorList>
    </citation>
    <scope>NUCLEOTIDE SEQUENCE</scope>
    <source>
        <strain evidence="2">B2580</strain>
    </source>
</reference>
<dbReference type="InterPro" id="IPR036249">
    <property type="entry name" value="Thioredoxin-like_sf"/>
</dbReference>